<feature type="transmembrane region" description="Helical" evidence="3">
    <location>
        <begin position="49"/>
        <end position="73"/>
    </location>
</feature>
<keyword evidence="3" id="KW-1133">Transmembrane helix</keyword>
<name>A0A517MM32_9BACT</name>
<dbReference type="InterPro" id="IPR012683">
    <property type="entry name" value="CHP02302_TM"/>
</dbReference>
<organism evidence="4 5">
    <name type="scientific">Roseimaritima multifibrata</name>
    <dbReference type="NCBI Taxonomy" id="1930274"/>
    <lineage>
        <taxon>Bacteria</taxon>
        <taxon>Pseudomonadati</taxon>
        <taxon>Planctomycetota</taxon>
        <taxon>Planctomycetia</taxon>
        <taxon>Pirellulales</taxon>
        <taxon>Pirellulaceae</taxon>
        <taxon>Roseimaritima</taxon>
    </lineage>
</organism>
<dbReference type="AlphaFoldDB" id="A0A517MM32"/>
<reference evidence="4 5" key="1">
    <citation type="submission" date="2019-02" db="EMBL/GenBank/DDBJ databases">
        <title>Deep-cultivation of Planctomycetes and their phenomic and genomic characterization uncovers novel biology.</title>
        <authorList>
            <person name="Wiegand S."/>
            <person name="Jogler M."/>
            <person name="Boedeker C."/>
            <person name="Pinto D."/>
            <person name="Vollmers J."/>
            <person name="Rivas-Marin E."/>
            <person name="Kohn T."/>
            <person name="Peeters S.H."/>
            <person name="Heuer A."/>
            <person name="Rast P."/>
            <person name="Oberbeckmann S."/>
            <person name="Bunk B."/>
            <person name="Jeske O."/>
            <person name="Meyerdierks A."/>
            <person name="Storesund J.E."/>
            <person name="Kallscheuer N."/>
            <person name="Luecker S."/>
            <person name="Lage O.M."/>
            <person name="Pohl T."/>
            <person name="Merkel B.J."/>
            <person name="Hornburger P."/>
            <person name="Mueller R.-W."/>
            <person name="Bruemmer F."/>
            <person name="Labrenz M."/>
            <person name="Spormann A.M."/>
            <person name="Op den Camp H."/>
            <person name="Overmann J."/>
            <person name="Amann R."/>
            <person name="Jetten M.S.M."/>
            <person name="Mascher T."/>
            <person name="Medema M.H."/>
            <person name="Devos D.P."/>
            <person name="Kaster A.-K."/>
            <person name="Ovreas L."/>
            <person name="Rohde M."/>
            <person name="Galperin M.Y."/>
            <person name="Jogler C."/>
        </authorList>
    </citation>
    <scope>NUCLEOTIDE SEQUENCE [LARGE SCALE GENOMIC DNA]</scope>
    <source>
        <strain evidence="4 5">FF011L</strain>
    </source>
</reference>
<proteinExistence type="predicted"/>
<evidence type="ECO:0000256" key="2">
    <source>
        <dbReference type="SAM" id="MobiDB-lite"/>
    </source>
</evidence>
<feature type="region of interest" description="Disordered" evidence="2">
    <location>
        <begin position="903"/>
        <end position="949"/>
    </location>
</feature>
<feature type="region of interest" description="Disordered" evidence="2">
    <location>
        <begin position="698"/>
        <end position="723"/>
    </location>
</feature>
<feature type="compositionally biased region" description="Acidic residues" evidence="2">
    <location>
        <begin position="926"/>
        <end position="938"/>
    </location>
</feature>
<evidence type="ECO:0000256" key="1">
    <source>
        <dbReference type="SAM" id="Coils"/>
    </source>
</evidence>
<sequence>MSNQSIFDPSPGQTTTTPVRTSQASELLLQKVAKVTRQAQLWLRWRGRFLFAAVLLIVVGGGICVDYSVHAWWANWPETFRWGATVTILLVVAWAAERWLWSPLVRPVTNFQVARRIELRFPRLGDRLSSFIESYPSTENSSSQNLPAYSELQRAASDRLAEETAGLDFSQALDQPRFLKTVLVCVAAVVAVGLFFFLRPATASIGVQRLAMPWRSVEWPRQNHLQLRYPERISTGNPVSLQIVDAAGVDLPVDTKLSWRLAEEPDSQQSVDVDLATGEAILDRSQTEESFQVRVQGGDDTSMPWQNVEVVPPAKMLDRRVSVQPPPISGVEAFETEARRFSIPIDSRFRIRIRVDRELQNLVVTRNEEMLTVERSKDGLEFESTWATANEQGTQTLQFEWTDLDGLTGSFLPDWEIDVVVDSVPVVAWTETPQDRYLTSAAVLDVSFTASDNYGLVESGLVWGDGQEAEGDFVLSKPADGIELQRDVQIALDSVPEQDDPAAVLLYAAARDTAGQVGRSEGLRLFLISAEELESRLVEQSEEVLELIQTARNRQQIAMDRTSEAQLQQDVAQREASLGIARAAQQQAVQQIDSGASGALAKAAQVASQAELNQLDSPLLNSMKEIADQLQQTRDSQLAPALQQLEQAAAEESTDSLAATSDLQHAAEATLKSIEDRLAGGLQKQLTAESIREMAATQQRLATATERAASSQSEQEQRERTETLADQQLELARQSEDLQNRLQEMAESAENAAEDLQQWAPRMRALAEQLKKQPASAAQAQAQLAAEMREAAEDFADPDRQSDSSTPLADRASELVRMQKQVADAVDQTLRSEGVESDAAIAKQSDALKKVDSVQEELQDLPLFPEALQHAKQAMESTVARLKRDPLDAQSLADATAAKEWLEQIAQSLQQAGTPSDAKQDPQEPNSDDQNADPQEENGETKPDFPMASIHLMRSMQVRLRDQTQQLEDRRTELDGADAVQEWKRERQELAAQQAELAERLQAILDDQ</sequence>
<gene>
    <name evidence="4" type="ORF">FF011L_47500</name>
</gene>
<keyword evidence="1" id="KW-0175">Coiled coil</keyword>
<dbReference type="KEGG" id="rml:FF011L_47500"/>
<dbReference type="RefSeq" id="WP_145354163.1">
    <property type="nucleotide sequence ID" value="NZ_CP036262.1"/>
</dbReference>
<dbReference type="OrthoDB" id="221492at2"/>
<feature type="compositionally biased region" description="Polar residues" evidence="2">
    <location>
        <begin position="905"/>
        <end position="914"/>
    </location>
</feature>
<evidence type="ECO:0000313" key="4">
    <source>
        <dbReference type="EMBL" id="QDS95948.1"/>
    </source>
</evidence>
<feature type="transmembrane region" description="Helical" evidence="3">
    <location>
        <begin position="79"/>
        <end position="96"/>
    </location>
</feature>
<keyword evidence="5" id="KW-1185">Reference proteome</keyword>
<keyword evidence="3" id="KW-0812">Transmembrane</keyword>
<dbReference type="Proteomes" id="UP000320672">
    <property type="component" value="Chromosome"/>
</dbReference>
<protein>
    <submittedName>
        <fullName evidence="4">Uncharacterized protein</fullName>
    </submittedName>
</protein>
<evidence type="ECO:0000256" key="3">
    <source>
        <dbReference type="SAM" id="Phobius"/>
    </source>
</evidence>
<accession>A0A517MM32</accession>
<feature type="coiled-coil region" evidence="1">
    <location>
        <begin position="980"/>
        <end position="1007"/>
    </location>
</feature>
<dbReference type="Pfam" id="PF13779">
    <property type="entry name" value="DUF4175"/>
    <property type="match status" value="1"/>
</dbReference>
<keyword evidence="3" id="KW-0472">Membrane</keyword>
<feature type="compositionally biased region" description="Low complexity" evidence="2">
    <location>
        <begin position="702"/>
        <end position="714"/>
    </location>
</feature>
<feature type="transmembrane region" description="Helical" evidence="3">
    <location>
        <begin position="178"/>
        <end position="198"/>
    </location>
</feature>
<dbReference type="EMBL" id="CP036262">
    <property type="protein sequence ID" value="QDS95948.1"/>
    <property type="molecule type" value="Genomic_DNA"/>
</dbReference>
<evidence type="ECO:0000313" key="5">
    <source>
        <dbReference type="Proteomes" id="UP000320672"/>
    </source>
</evidence>